<evidence type="ECO:0000256" key="1">
    <source>
        <dbReference type="SAM" id="MobiDB-lite"/>
    </source>
</evidence>
<feature type="region of interest" description="Disordered" evidence="1">
    <location>
        <begin position="212"/>
        <end position="250"/>
    </location>
</feature>
<organism evidence="2 3">
    <name type="scientific">Claviceps arundinis</name>
    <dbReference type="NCBI Taxonomy" id="1623583"/>
    <lineage>
        <taxon>Eukaryota</taxon>
        <taxon>Fungi</taxon>
        <taxon>Dikarya</taxon>
        <taxon>Ascomycota</taxon>
        <taxon>Pezizomycotina</taxon>
        <taxon>Sordariomycetes</taxon>
        <taxon>Hypocreomycetidae</taxon>
        <taxon>Hypocreales</taxon>
        <taxon>Clavicipitaceae</taxon>
        <taxon>Claviceps</taxon>
    </lineage>
</organism>
<proteinExistence type="predicted"/>
<comment type="caution">
    <text evidence="2">The sequence shown here is derived from an EMBL/GenBank/DDBJ whole genome shotgun (WGS) entry which is preliminary data.</text>
</comment>
<evidence type="ECO:0000313" key="3">
    <source>
        <dbReference type="Proteomes" id="UP000742024"/>
    </source>
</evidence>
<protein>
    <recommendedName>
        <fullName evidence="4">Myb-like domain-containing protein</fullName>
    </recommendedName>
</protein>
<evidence type="ECO:0000313" key="2">
    <source>
        <dbReference type="EMBL" id="KAG5956845.1"/>
    </source>
</evidence>
<feature type="compositionally biased region" description="Polar residues" evidence="1">
    <location>
        <begin position="212"/>
        <end position="240"/>
    </location>
</feature>
<gene>
    <name evidence="2" type="ORF">E4U57_002255</name>
</gene>
<sequence length="377" mass="41903">MSQWMDTPIMPCTEDSPIFQHPDGQFYQLGMAMPMYDGEGRGYFTENYMPSSFDAHVDSGSPSCEMDYIWSPQMIQSFDHDTTDYTDSQSEVSFDFSGFPIDGSTNVSLTGEEVDLVSTEAQYNSCWDHPGLVSGAPQFLEVSPQRPEPIADPNLSWPDIYIDPSTSPEFISSLSLSMPSPGAGPLFLGMPPSGISPSFLGIPSPGIDSLSLSMPGVNQPSTAQPPSAGHSPQVQRSFMHSPSPVPTQPAITNAKEYQDQILMQDRRNGWSYKRIKEVRNFGVSESTLRGRYRNLTKRSHERPRSPTWTDKDVQLLKIAVPYFTSTTGSRKVSWKAVSEFIHSRGDSPYAFAYATCHKKWLKLTKPKPAKDNVTPNM</sequence>
<reference evidence="2 3" key="1">
    <citation type="journal article" date="2020" name="bioRxiv">
        <title>Whole genome comparisons of ergot fungi reveals the divergence and evolution of species within the genus Claviceps are the result of varying mechanisms driving genome evolution and host range expansion.</title>
        <authorList>
            <person name="Wyka S.A."/>
            <person name="Mondo S.J."/>
            <person name="Liu M."/>
            <person name="Dettman J."/>
            <person name="Nalam V."/>
            <person name="Broders K.D."/>
        </authorList>
    </citation>
    <scope>NUCLEOTIDE SEQUENCE [LARGE SCALE GENOMIC DNA]</scope>
    <source>
        <strain evidence="2 3">LM583</strain>
    </source>
</reference>
<accession>A0ABQ7P918</accession>
<dbReference type="EMBL" id="SRPR01000191">
    <property type="protein sequence ID" value="KAG5956845.1"/>
    <property type="molecule type" value="Genomic_DNA"/>
</dbReference>
<keyword evidence="3" id="KW-1185">Reference proteome</keyword>
<name>A0ABQ7P918_9HYPO</name>
<evidence type="ECO:0008006" key="4">
    <source>
        <dbReference type="Google" id="ProtNLM"/>
    </source>
</evidence>
<dbReference type="Proteomes" id="UP000742024">
    <property type="component" value="Unassembled WGS sequence"/>
</dbReference>